<dbReference type="AlphaFoldDB" id="A0AAD1XKF0"/>
<dbReference type="Proteomes" id="UP001295684">
    <property type="component" value="Unassembled WGS sequence"/>
</dbReference>
<dbReference type="PANTHER" id="PTHR43215:SF14">
    <property type="entry name" value="RADIAL SPOKE HEAD 1 HOMOLOG"/>
    <property type="match status" value="1"/>
</dbReference>
<evidence type="ECO:0008006" key="4">
    <source>
        <dbReference type="Google" id="ProtNLM"/>
    </source>
</evidence>
<evidence type="ECO:0000313" key="3">
    <source>
        <dbReference type="Proteomes" id="UP001295684"/>
    </source>
</evidence>
<comment type="caution">
    <text evidence="2">The sequence shown here is derived from an EMBL/GenBank/DDBJ whole genome shotgun (WGS) entry which is preliminary data.</text>
</comment>
<organism evidence="2 3">
    <name type="scientific">Euplotes crassus</name>
    <dbReference type="NCBI Taxonomy" id="5936"/>
    <lineage>
        <taxon>Eukaryota</taxon>
        <taxon>Sar</taxon>
        <taxon>Alveolata</taxon>
        <taxon>Ciliophora</taxon>
        <taxon>Intramacronucleata</taxon>
        <taxon>Spirotrichea</taxon>
        <taxon>Hypotrichia</taxon>
        <taxon>Euplotida</taxon>
        <taxon>Euplotidae</taxon>
        <taxon>Moneuplotes</taxon>
    </lineage>
</organism>
<reference evidence="2" key="1">
    <citation type="submission" date="2023-07" db="EMBL/GenBank/DDBJ databases">
        <authorList>
            <consortium name="AG Swart"/>
            <person name="Singh M."/>
            <person name="Singh A."/>
            <person name="Seah K."/>
            <person name="Emmerich C."/>
        </authorList>
    </citation>
    <scope>NUCLEOTIDE SEQUENCE</scope>
    <source>
        <strain evidence="2">DP1</strain>
    </source>
</reference>
<name>A0AAD1XKF0_EUPCR</name>
<dbReference type="SUPFAM" id="SSF82185">
    <property type="entry name" value="Histone H3 K4-specific methyltransferase SET7/9 N-terminal domain"/>
    <property type="match status" value="1"/>
</dbReference>
<protein>
    <recommendedName>
        <fullName evidence="4">MORN repeat protein</fullName>
    </recommendedName>
</protein>
<sequence>MGVNCCTEGNLYKDTEKEIRMSNISKKGKGKPMEIDDLIAQDSTESDSSTPKESRVETLKDYNLVDYVHHGNAQPETIVEKTRVVKQGKKIRKYNYKTIEISAEDLQYTLAKIRDVLEQAGEFNYEKLISEEFRMGKKGNKRPRSPNRAIGLDKNTPREMYDTCIMVDGSKYKGQFLKGGIIKDGIGQMIYPDGSLFEGLFKNDDTVKGRYIFTNGTVYTGEMKNHMMHGKGVLRYGKKIIYEGKFENGEKCNELKALPTNLNNALTNKTEEASAPVKSVQWDLEKY</sequence>
<gene>
    <name evidence="2" type="ORF">ECRASSUSDP1_LOCUS15649</name>
</gene>
<dbReference type="Gene3D" id="2.20.110.10">
    <property type="entry name" value="Histone H3 K4-specific methyltransferase SET7/9 N-terminal domain"/>
    <property type="match status" value="2"/>
</dbReference>
<accession>A0AAD1XKF0</accession>
<proteinExistence type="predicted"/>
<evidence type="ECO:0000256" key="1">
    <source>
        <dbReference type="ARBA" id="ARBA00022737"/>
    </source>
</evidence>
<dbReference type="InterPro" id="IPR003409">
    <property type="entry name" value="MORN"/>
</dbReference>
<dbReference type="EMBL" id="CAMPGE010015690">
    <property type="protein sequence ID" value="CAI2374297.1"/>
    <property type="molecule type" value="Genomic_DNA"/>
</dbReference>
<evidence type="ECO:0000313" key="2">
    <source>
        <dbReference type="EMBL" id="CAI2374297.1"/>
    </source>
</evidence>
<dbReference type="SMART" id="SM00698">
    <property type="entry name" value="MORN"/>
    <property type="match status" value="2"/>
</dbReference>
<dbReference type="PANTHER" id="PTHR43215">
    <property type="entry name" value="RADIAL SPOKE HEAD 1 HOMOLOG"/>
    <property type="match status" value="1"/>
</dbReference>
<keyword evidence="1" id="KW-0677">Repeat</keyword>
<keyword evidence="3" id="KW-1185">Reference proteome</keyword>
<dbReference type="Pfam" id="PF02493">
    <property type="entry name" value="MORN"/>
    <property type="match status" value="3"/>
</dbReference>